<dbReference type="RefSeq" id="XP_047761363.1">
    <property type="nucleotide sequence ID" value="XM_047903994.1"/>
</dbReference>
<proteinExistence type="inferred from homology"/>
<dbReference type="GO" id="GO:0005741">
    <property type="term" value="C:mitochondrial outer membrane"/>
    <property type="evidence" value="ECO:0007669"/>
    <property type="project" value="TreeGrafter"/>
</dbReference>
<name>A0A9Q8P8H1_PASFU</name>
<dbReference type="InterPro" id="IPR051593">
    <property type="entry name" value="Ergosterol_Biosynth_ERG27"/>
</dbReference>
<keyword evidence="1" id="KW-0444">Lipid biosynthesis</keyword>
<evidence type="ECO:0000256" key="5">
    <source>
        <dbReference type="ARBA" id="ARBA00023098"/>
    </source>
</evidence>
<evidence type="ECO:0000256" key="3">
    <source>
        <dbReference type="ARBA" id="ARBA00022955"/>
    </source>
</evidence>
<dbReference type="SUPFAM" id="SSF51735">
    <property type="entry name" value="NAD(P)-binding Rossmann-fold domains"/>
    <property type="match status" value="1"/>
</dbReference>
<dbReference type="GeneID" id="71984724"/>
<comment type="similarity">
    <text evidence="6">Belongs to the short-chain dehydrogenases/reductases (SDR) family. ERG27 subfamily.</text>
</comment>
<dbReference type="AlphaFoldDB" id="A0A9Q8P8H1"/>
<evidence type="ECO:0000256" key="4">
    <source>
        <dbReference type="ARBA" id="ARBA00023002"/>
    </source>
</evidence>
<organism evidence="7 8">
    <name type="scientific">Passalora fulva</name>
    <name type="common">Tomato leaf mold</name>
    <name type="synonym">Cladosporium fulvum</name>
    <dbReference type="NCBI Taxonomy" id="5499"/>
    <lineage>
        <taxon>Eukaryota</taxon>
        <taxon>Fungi</taxon>
        <taxon>Dikarya</taxon>
        <taxon>Ascomycota</taxon>
        <taxon>Pezizomycotina</taxon>
        <taxon>Dothideomycetes</taxon>
        <taxon>Dothideomycetidae</taxon>
        <taxon>Mycosphaerellales</taxon>
        <taxon>Mycosphaerellaceae</taxon>
        <taxon>Fulvia</taxon>
    </lineage>
</organism>
<protein>
    <submittedName>
        <fullName evidence="7">3-keto-steroid reductase</fullName>
    </submittedName>
</protein>
<reference evidence="7" key="1">
    <citation type="submission" date="2021-12" db="EMBL/GenBank/DDBJ databases">
        <authorList>
            <person name="Zaccaron A."/>
            <person name="Stergiopoulos I."/>
        </authorList>
    </citation>
    <scope>NUCLEOTIDE SEQUENCE</scope>
    <source>
        <strain evidence="7">Race5_Kim</strain>
    </source>
</reference>
<evidence type="ECO:0000256" key="1">
    <source>
        <dbReference type="ARBA" id="ARBA00022516"/>
    </source>
</evidence>
<accession>A0A9Q8P8H1</accession>
<dbReference type="OrthoDB" id="9989144at2759"/>
<dbReference type="GO" id="GO:0005789">
    <property type="term" value="C:endoplasmic reticulum membrane"/>
    <property type="evidence" value="ECO:0007669"/>
    <property type="project" value="TreeGrafter"/>
</dbReference>
<dbReference type="KEGG" id="ffu:CLAFUR5_04846"/>
<keyword evidence="4" id="KW-0560">Oxidoreductase</keyword>
<dbReference type="PANTHER" id="PTHR43647:SF1">
    <property type="entry name" value="3-KETO-STEROID REDUCTASE ERG27"/>
    <property type="match status" value="1"/>
</dbReference>
<dbReference type="EMBL" id="CP090166">
    <property type="protein sequence ID" value="UJO16997.1"/>
    <property type="molecule type" value="Genomic_DNA"/>
</dbReference>
<evidence type="ECO:0000256" key="6">
    <source>
        <dbReference type="ARBA" id="ARBA00023593"/>
    </source>
</evidence>
<dbReference type="Gene3D" id="3.40.50.720">
    <property type="entry name" value="NAD(P)-binding Rossmann-like Domain"/>
    <property type="match status" value="1"/>
</dbReference>
<sequence length="411" mass="45165">MDSVTILATGTNSGLGFAVCCRLIDEFLHTASPTKKLSLLFSTRDTQKRKTTTDKLSKHLDNTIGTIHRNDSATAATVRSRVVLRGVLLDLSRLVSVKALADMLLTEGNPLDVVIWNAGMTGWSAKDVVYHTTHPHSAKVPIGQLAKPQLPSSPIDRSPSTEPAPGQVYLANVFGHYMLTHWLSPLFDSQTRINWVGSICATADALHLDDIQGLKTNLVYEGSKRLIELLVLTSELPSTASSVKDFLAASDSRPKIYITHPGVCPTSIAALGWPLTIMMGLMLYASRLLGSRWHVVGAYKGAVSIVHCAIAPFDQLDERERVDGKGKWRSVVSARGHGEVLRADTEGWGYCGKVDVIKEDSMTSTVGKYRLHQPLTLETQSQFGRDGERAWKVLEQIKNEWNTLLRSNSRL</sequence>
<dbReference type="Proteomes" id="UP000756132">
    <property type="component" value="Chromosome 4"/>
</dbReference>
<dbReference type="GO" id="GO:0006696">
    <property type="term" value="P:ergosterol biosynthetic process"/>
    <property type="evidence" value="ECO:0007669"/>
    <property type="project" value="TreeGrafter"/>
</dbReference>
<evidence type="ECO:0000313" key="7">
    <source>
        <dbReference type="EMBL" id="UJO16997.1"/>
    </source>
</evidence>
<evidence type="ECO:0000256" key="2">
    <source>
        <dbReference type="ARBA" id="ARBA00022857"/>
    </source>
</evidence>
<gene>
    <name evidence="7" type="ORF">CLAFUR5_04846</name>
</gene>
<keyword evidence="5" id="KW-0443">Lipid metabolism</keyword>
<keyword evidence="2" id="KW-0521">NADP</keyword>
<evidence type="ECO:0000313" key="8">
    <source>
        <dbReference type="Proteomes" id="UP000756132"/>
    </source>
</evidence>
<dbReference type="GO" id="GO:0000253">
    <property type="term" value="F:3-beta-hydroxysteroid 3-dehydrogenase (NADP+) activity"/>
    <property type="evidence" value="ECO:0007669"/>
    <property type="project" value="TreeGrafter"/>
</dbReference>
<dbReference type="PANTHER" id="PTHR43647">
    <property type="entry name" value="DEHYDROGENASE"/>
    <property type="match status" value="1"/>
</dbReference>
<dbReference type="InterPro" id="IPR036291">
    <property type="entry name" value="NAD(P)-bd_dom_sf"/>
</dbReference>
<keyword evidence="8" id="KW-1185">Reference proteome</keyword>
<keyword evidence="3" id="KW-0752">Steroid biosynthesis</keyword>
<dbReference type="GO" id="GO:0005811">
    <property type="term" value="C:lipid droplet"/>
    <property type="evidence" value="ECO:0007669"/>
    <property type="project" value="TreeGrafter"/>
</dbReference>
<reference evidence="7" key="2">
    <citation type="journal article" date="2022" name="Microb. Genom.">
        <title>A chromosome-scale genome assembly of the tomato pathogen Cladosporium fulvum reveals a compartmentalized genome architecture and the presence of a dispensable chromosome.</title>
        <authorList>
            <person name="Zaccaron A.Z."/>
            <person name="Chen L.H."/>
            <person name="Samaras A."/>
            <person name="Stergiopoulos I."/>
        </authorList>
    </citation>
    <scope>NUCLEOTIDE SEQUENCE</scope>
    <source>
        <strain evidence="7">Race5_Kim</strain>
    </source>
</reference>